<name>A0A0P7GCX2_9EURY</name>
<comment type="caution">
    <text evidence="1">The sequence shown here is derived from an EMBL/GenBank/DDBJ whole genome shotgun (WGS) entry which is preliminary data.</text>
</comment>
<organism evidence="1 2">
    <name type="scientific">Halolamina pelagica</name>
    <dbReference type="NCBI Taxonomy" id="699431"/>
    <lineage>
        <taxon>Archaea</taxon>
        <taxon>Methanobacteriati</taxon>
        <taxon>Methanobacteriota</taxon>
        <taxon>Stenosarchaea group</taxon>
        <taxon>Halobacteria</taxon>
        <taxon>Halobacteriales</taxon>
        <taxon>Haloferacaceae</taxon>
    </lineage>
</organism>
<evidence type="ECO:0000313" key="1">
    <source>
        <dbReference type="EMBL" id="KPN31872.1"/>
    </source>
</evidence>
<reference evidence="2" key="1">
    <citation type="submission" date="2013-11" db="EMBL/GenBank/DDBJ databases">
        <authorList>
            <person name="Hoang H.T."/>
            <person name="Killian M.L."/>
            <person name="Madson D.M."/>
            <person name="Arruda P.H.E."/>
            <person name="Sun D."/>
            <person name="Schwartz K.J."/>
            <person name="Yoon K."/>
        </authorList>
    </citation>
    <scope>NUCLEOTIDE SEQUENCE [LARGE SCALE GENOMIC DNA]</scope>
    <source>
        <strain evidence="2">CDK2</strain>
    </source>
</reference>
<protein>
    <submittedName>
        <fullName evidence="1">Uncharacterized protein</fullName>
    </submittedName>
</protein>
<keyword evidence="2" id="KW-1185">Reference proteome</keyword>
<sequence>MTVSTDDGSFETVEEYVVTIDENFVGDDDE</sequence>
<dbReference type="Proteomes" id="UP000050535">
    <property type="component" value="Unassembled WGS sequence"/>
</dbReference>
<accession>A0A0P7GCX2</accession>
<dbReference type="AlphaFoldDB" id="A0A0P7GCX2"/>
<evidence type="ECO:0000313" key="2">
    <source>
        <dbReference type="Proteomes" id="UP000050535"/>
    </source>
</evidence>
<proteinExistence type="predicted"/>
<gene>
    <name evidence="1" type="ORF">SY89_02628</name>
</gene>
<dbReference type="EMBL" id="LGUC01000001">
    <property type="protein sequence ID" value="KPN31872.1"/>
    <property type="molecule type" value="Genomic_DNA"/>
</dbReference>